<dbReference type="GO" id="GO:0016788">
    <property type="term" value="F:hydrolase activity, acting on ester bonds"/>
    <property type="evidence" value="ECO:0007669"/>
    <property type="project" value="InterPro"/>
</dbReference>
<reference evidence="6" key="1">
    <citation type="submission" date="2015-10" db="EMBL/GenBank/DDBJ databases">
        <authorList>
            <person name="Gilbert D.G."/>
        </authorList>
    </citation>
    <scope>NUCLEOTIDE SEQUENCE</scope>
</reference>
<comment type="cofactor">
    <cofactor evidence="1">
        <name>Zn(2+)</name>
        <dbReference type="ChEBI" id="CHEBI:29105"/>
    </cofactor>
</comment>
<keyword evidence="4" id="KW-0862">Zinc</keyword>
<dbReference type="CDD" id="cd06251">
    <property type="entry name" value="M14_ASTE_ASPA-like"/>
    <property type="match status" value="1"/>
</dbReference>
<evidence type="ECO:0000256" key="3">
    <source>
        <dbReference type="ARBA" id="ARBA00022801"/>
    </source>
</evidence>
<dbReference type="SUPFAM" id="SSF53187">
    <property type="entry name" value="Zn-dependent exopeptidases"/>
    <property type="match status" value="1"/>
</dbReference>
<dbReference type="Pfam" id="PF24827">
    <property type="entry name" value="AstE_AspA_cat"/>
    <property type="match status" value="1"/>
</dbReference>
<dbReference type="GO" id="GO:0016811">
    <property type="term" value="F:hydrolase activity, acting on carbon-nitrogen (but not peptide) bonds, in linear amides"/>
    <property type="evidence" value="ECO:0007669"/>
    <property type="project" value="InterPro"/>
</dbReference>
<sequence>MTATTASSLVIAGTEILPGTTHKLELACTKLYTDTTIGIPVFVKRGKRPGPILFLSAAIHGDELNGVEIINRVIHSKRLTNLRGTLIAVPVVNVYGVISQSRYLPDRRDLNRSFPGSPRGSLAARLAHTFLEEIVKQSDYGIDFHTGAIHRTNLPQIRANLDDEETSELAHAFGVPVLLNANLRDGSLRQCAAEMGTRILLYEAGEALRFDELCIRAGVRGTFDVMRHLGMIPKSRSKRNVIEPVIARHSSWVRATDSGFVNHHKKLGDWVVKDDLLATISDPFGTILDTVKANKEGIIIGKQNIPLAQEGEAMYHIAYFHEEAEDIAETIEMMQDDLLPDGG</sequence>
<keyword evidence="2" id="KW-0479">Metal-binding</keyword>
<dbReference type="InterPro" id="IPR053138">
    <property type="entry name" value="N-alpha-Ac-DABA_deacetylase"/>
</dbReference>
<organism evidence="6">
    <name type="scientific">hydrothermal vent metagenome</name>
    <dbReference type="NCBI Taxonomy" id="652676"/>
    <lineage>
        <taxon>unclassified sequences</taxon>
        <taxon>metagenomes</taxon>
        <taxon>ecological metagenomes</taxon>
    </lineage>
</organism>
<evidence type="ECO:0000313" key="6">
    <source>
        <dbReference type="EMBL" id="CUS41923.1"/>
    </source>
</evidence>
<evidence type="ECO:0000256" key="2">
    <source>
        <dbReference type="ARBA" id="ARBA00022723"/>
    </source>
</evidence>
<evidence type="ECO:0000259" key="5">
    <source>
        <dbReference type="Pfam" id="PF24827"/>
    </source>
</evidence>
<dbReference type="GO" id="GO:0046872">
    <property type="term" value="F:metal ion binding"/>
    <property type="evidence" value="ECO:0007669"/>
    <property type="project" value="UniProtKB-KW"/>
</dbReference>
<dbReference type="InterPro" id="IPR043795">
    <property type="entry name" value="N-alpha-Ac-DABA-like"/>
</dbReference>
<dbReference type="AlphaFoldDB" id="A0A160TDH1"/>
<accession>A0A160TDH1</accession>
<dbReference type="PIRSF" id="PIRSF039012">
    <property type="entry name" value="ASP"/>
    <property type="match status" value="1"/>
</dbReference>
<dbReference type="InterPro" id="IPR055438">
    <property type="entry name" value="AstE_AspA_cat"/>
</dbReference>
<proteinExistence type="predicted"/>
<evidence type="ECO:0000256" key="4">
    <source>
        <dbReference type="ARBA" id="ARBA00022833"/>
    </source>
</evidence>
<evidence type="ECO:0000256" key="1">
    <source>
        <dbReference type="ARBA" id="ARBA00001947"/>
    </source>
</evidence>
<dbReference type="PANTHER" id="PTHR37326">
    <property type="entry name" value="BLL3975 PROTEIN"/>
    <property type="match status" value="1"/>
</dbReference>
<dbReference type="Gene3D" id="3.40.630.10">
    <property type="entry name" value="Zn peptidases"/>
    <property type="match status" value="1"/>
</dbReference>
<keyword evidence="3" id="KW-0378">Hydrolase</keyword>
<protein>
    <submittedName>
        <fullName evidence="6">FIG003737: Predicted deacylase</fullName>
    </submittedName>
</protein>
<gene>
    <name evidence="6" type="ORF">MGWOODY_Tha2971</name>
</gene>
<dbReference type="EMBL" id="CZQC01000058">
    <property type="protein sequence ID" value="CUS41923.1"/>
    <property type="molecule type" value="Genomic_DNA"/>
</dbReference>
<feature type="domain" description="Succinylglutamate desuccinylase/Aspartoacylase catalytic" evidence="5">
    <location>
        <begin position="49"/>
        <end position="229"/>
    </location>
</feature>
<dbReference type="PANTHER" id="PTHR37326:SF2">
    <property type="entry name" value="SUCCINYLGLUTAMATE DESUCCINYLASE_ASPARTOACYLASE FAMILY PROTEIN"/>
    <property type="match status" value="1"/>
</dbReference>
<name>A0A160TDH1_9ZZZZ</name>